<feature type="compositionally biased region" description="Basic and acidic residues" evidence="7">
    <location>
        <begin position="88"/>
        <end position="101"/>
    </location>
</feature>
<evidence type="ECO:0000313" key="9">
    <source>
        <dbReference type="Proteomes" id="UP000006790"/>
    </source>
</evidence>
<accession>G8JP17</accession>
<comment type="similarity">
    <text evidence="2 6">Belongs to the TDA11 family.</text>
</comment>
<dbReference type="GO" id="GO:0005737">
    <property type="term" value="C:cytoplasm"/>
    <property type="evidence" value="ECO:0007669"/>
    <property type="project" value="UniProtKB-SubCell"/>
</dbReference>
<name>G8JP17_ERECY</name>
<sequence>MGRDRMKRYSWSDDRSTTGPQRQKNSAGDDDSKNWDDGAKRERKQREPQGGVSVEVVEACEGVLEVVEGDEGTEGMGVLEQGQMSPRRSGDKEYPLMKDGDMAGMVPGSGRMRRSNTSIKRRSLIQSIISPPADVSGTVGGGSGGGGGNGTVGSGGASGSTTGNNGCGGGRNSYHHQRGMSTYSPHPHSRTSSIASITSEDEMLNDVSMLLQTLATKELELLERRKTIEDLKRHLTLEENALVTQSRELQELKLRVSRVLDPTPQYNGVSPIQFDSRLSAEREGLMSGRPQMHSNSNIKRASSLKSVSSSTKPESVWAKSLSFLNDFDQILQDGLEKRLGFDELTTTPTSVETAASLSEERKQGIWGLVQDFKAGLLGLGAERSSLSSSDNGGASQVQKQRKENVDIELIGATKWRRPPPAHTRHVDSLKFVREEREDTDTELVNELMMDRGVVVSKPYFIDRTEHHGYAVRKRGS</sequence>
<dbReference type="InterPro" id="IPR031388">
    <property type="entry name" value="Tda11"/>
</dbReference>
<feature type="compositionally biased region" description="Basic and acidic residues" evidence="7">
    <location>
        <begin position="30"/>
        <end position="47"/>
    </location>
</feature>
<feature type="compositionally biased region" description="Polar residues" evidence="7">
    <location>
        <begin position="17"/>
        <end position="26"/>
    </location>
</feature>
<dbReference type="FunCoup" id="G8JP17">
    <property type="interactions" value="15"/>
</dbReference>
<dbReference type="Proteomes" id="UP000006790">
    <property type="component" value="Chromosome 2"/>
</dbReference>
<feature type="region of interest" description="Disordered" evidence="7">
    <location>
        <begin position="1"/>
        <end position="55"/>
    </location>
</feature>
<gene>
    <name evidence="6" type="primary">TDA11</name>
    <name evidence="8" type="ordered locus">Ecym_2060</name>
</gene>
<evidence type="ECO:0000256" key="3">
    <source>
        <dbReference type="ARBA" id="ARBA00014140"/>
    </source>
</evidence>
<keyword evidence="5" id="KW-0175">Coiled coil</keyword>
<feature type="region of interest" description="Disordered" evidence="7">
    <location>
        <begin position="383"/>
        <end position="403"/>
    </location>
</feature>
<dbReference type="Pfam" id="PF17084">
    <property type="entry name" value="TDA11"/>
    <property type="match status" value="1"/>
</dbReference>
<feature type="region of interest" description="Disordered" evidence="7">
    <location>
        <begin position="287"/>
        <end position="306"/>
    </location>
</feature>
<reference evidence="9" key="1">
    <citation type="journal article" date="2012" name="G3 (Bethesda)">
        <title>Pichia sorbitophila, an interspecies yeast hybrid reveals early steps of genome resolution following polyploidization.</title>
        <authorList>
            <person name="Leh Louis V."/>
            <person name="Despons L."/>
            <person name="Friedrich A."/>
            <person name="Martin T."/>
            <person name="Durrens P."/>
            <person name="Casaregola S."/>
            <person name="Neuveglise C."/>
            <person name="Fairhead C."/>
            <person name="Marck C."/>
            <person name="Cruz J.A."/>
            <person name="Straub M.L."/>
            <person name="Kugler V."/>
            <person name="Sacerdot C."/>
            <person name="Uzunov Z."/>
            <person name="Thierry A."/>
            <person name="Weiss S."/>
            <person name="Bleykasten C."/>
            <person name="De Montigny J."/>
            <person name="Jacques N."/>
            <person name="Jung P."/>
            <person name="Lemaire M."/>
            <person name="Mallet S."/>
            <person name="Morel G."/>
            <person name="Richard G.F."/>
            <person name="Sarkar A."/>
            <person name="Savel G."/>
            <person name="Schacherer J."/>
            <person name="Seret M.L."/>
            <person name="Talla E."/>
            <person name="Samson G."/>
            <person name="Jubin C."/>
            <person name="Poulain J."/>
            <person name="Vacherie B."/>
            <person name="Barbe V."/>
            <person name="Pelletier E."/>
            <person name="Sherman D.J."/>
            <person name="Westhof E."/>
            <person name="Weissenbach J."/>
            <person name="Baret P.V."/>
            <person name="Wincker P."/>
            <person name="Gaillardin C."/>
            <person name="Dujon B."/>
            <person name="Souciet J.L."/>
        </authorList>
    </citation>
    <scope>NUCLEOTIDE SEQUENCE [LARGE SCALE GENOMIC DNA]</scope>
    <source>
        <strain evidence="9">CBS 270.75 / DBVPG 7215 / KCTC 17166 / NRRL Y-17582</strain>
    </source>
</reference>
<evidence type="ECO:0000256" key="7">
    <source>
        <dbReference type="SAM" id="MobiDB-lite"/>
    </source>
</evidence>
<evidence type="ECO:0000256" key="4">
    <source>
        <dbReference type="ARBA" id="ARBA00022490"/>
    </source>
</evidence>
<feature type="region of interest" description="Disordered" evidence="7">
    <location>
        <begin position="131"/>
        <end position="192"/>
    </location>
</feature>
<keyword evidence="4 6" id="KW-0963">Cytoplasm</keyword>
<comment type="subcellular location">
    <subcellularLocation>
        <location evidence="1 6">Cytoplasm</location>
    </subcellularLocation>
</comment>
<proteinExistence type="inferred from homology"/>
<dbReference type="GeneID" id="11470480"/>
<protein>
    <recommendedName>
        <fullName evidence="3 6">Topoisomerase I damage affected protein 11</fullName>
    </recommendedName>
</protein>
<dbReference type="AlphaFoldDB" id="G8JP17"/>
<dbReference type="InParanoid" id="G8JP17"/>
<dbReference type="eggNOG" id="ENOG502S2SD">
    <property type="taxonomic scope" value="Eukaryota"/>
</dbReference>
<feature type="compositionally biased region" description="Polar residues" evidence="7">
    <location>
        <begin position="179"/>
        <end position="192"/>
    </location>
</feature>
<dbReference type="OrthoDB" id="4036304at2759"/>
<evidence type="ECO:0000256" key="2">
    <source>
        <dbReference type="ARBA" id="ARBA00008382"/>
    </source>
</evidence>
<evidence type="ECO:0000256" key="5">
    <source>
        <dbReference type="ARBA" id="ARBA00023054"/>
    </source>
</evidence>
<evidence type="ECO:0000313" key="8">
    <source>
        <dbReference type="EMBL" id="AET37817.1"/>
    </source>
</evidence>
<organism evidence="8 9">
    <name type="scientific">Eremothecium cymbalariae (strain CBS 270.75 / DBVPG 7215 / KCTC 17166 / NRRL Y-17582)</name>
    <name type="common">Yeast</name>
    <dbReference type="NCBI Taxonomy" id="931890"/>
    <lineage>
        <taxon>Eukaryota</taxon>
        <taxon>Fungi</taxon>
        <taxon>Dikarya</taxon>
        <taxon>Ascomycota</taxon>
        <taxon>Saccharomycotina</taxon>
        <taxon>Saccharomycetes</taxon>
        <taxon>Saccharomycetales</taxon>
        <taxon>Saccharomycetaceae</taxon>
        <taxon>Eremothecium</taxon>
    </lineage>
</organism>
<dbReference type="KEGG" id="erc:Ecym_2060"/>
<dbReference type="RefSeq" id="XP_003644634.1">
    <property type="nucleotide sequence ID" value="XM_003644586.1"/>
</dbReference>
<feature type="region of interest" description="Disordered" evidence="7">
    <location>
        <begin position="81"/>
        <end position="116"/>
    </location>
</feature>
<dbReference type="EMBL" id="CP002498">
    <property type="protein sequence ID" value="AET37817.1"/>
    <property type="molecule type" value="Genomic_DNA"/>
</dbReference>
<feature type="compositionally biased region" description="Gly residues" evidence="7">
    <location>
        <begin position="138"/>
        <end position="158"/>
    </location>
</feature>
<evidence type="ECO:0000256" key="1">
    <source>
        <dbReference type="ARBA" id="ARBA00004496"/>
    </source>
</evidence>
<evidence type="ECO:0000256" key="6">
    <source>
        <dbReference type="RuleBase" id="RU362140"/>
    </source>
</evidence>
<dbReference type="HOGENOM" id="CLU_573669_0_0_1"/>
<keyword evidence="9" id="KW-1185">Reference proteome</keyword>